<organism evidence="4 5">
    <name type="scientific">Aphanomyces astaci</name>
    <name type="common">Crayfish plague agent</name>
    <dbReference type="NCBI Taxonomy" id="112090"/>
    <lineage>
        <taxon>Eukaryota</taxon>
        <taxon>Sar</taxon>
        <taxon>Stramenopiles</taxon>
        <taxon>Oomycota</taxon>
        <taxon>Saprolegniomycetes</taxon>
        <taxon>Saprolegniales</taxon>
        <taxon>Verrucalvaceae</taxon>
        <taxon>Aphanomyces</taxon>
    </lineage>
</organism>
<dbReference type="Proteomes" id="UP000469452">
    <property type="component" value="Unassembled WGS sequence"/>
</dbReference>
<evidence type="ECO:0000256" key="1">
    <source>
        <dbReference type="PROSITE-ProRule" id="PRU00175"/>
    </source>
</evidence>
<feature type="region of interest" description="Disordered" evidence="2">
    <location>
        <begin position="119"/>
        <end position="139"/>
    </location>
</feature>
<reference evidence="4 5" key="1">
    <citation type="submission" date="2019-06" db="EMBL/GenBank/DDBJ databases">
        <title>Genomics analysis of Aphanomyces spp. identifies a new class of oomycete effector associated with host adaptation.</title>
        <authorList>
            <person name="Gaulin E."/>
        </authorList>
    </citation>
    <scope>NUCLEOTIDE SEQUENCE [LARGE SCALE GENOMIC DNA]</scope>
    <source>
        <strain evidence="4 5">E</strain>
    </source>
</reference>
<dbReference type="GO" id="GO:0061630">
    <property type="term" value="F:ubiquitin protein ligase activity"/>
    <property type="evidence" value="ECO:0007669"/>
    <property type="project" value="TreeGrafter"/>
</dbReference>
<keyword evidence="1" id="KW-0479">Metal-binding</keyword>
<dbReference type="GO" id="GO:0016567">
    <property type="term" value="P:protein ubiquitination"/>
    <property type="evidence" value="ECO:0007669"/>
    <property type="project" value="TreeGrafter"/>
</dbReference>
<keyword evidence="1" id="KW-0862">Zinc</keyword>
<dbReference type="Gene3D" id="3.30.40.10">
    <property type="entry name" value="Zinc/RING finger domain, C3HC4 (zinc finger)"/>
    <property type="match status" value="1"/>
</dbReference>
<sequence>MGTTMSSADGQHMQGRIRALSGSLVDLEKHVGQANEWARQCLVPTAVQLRFRMLILREDELACACIPFTRTLEDVVKVEARKLRRHDQSLINAPQTLTVGQFYRMYCYFSDIHDCASRRRSPPPPPMGGSLGSHVDEPTDPSDSECLICMNADNEIVLPCTHSFCQRCFHSWHACHNSCPTCRRVLPIQQNVKSDDELWHLATYDSHDRAAYIHHLITQALFVLDHW</sequence>
<proteinExistence type="predicted"/>
<evidence type="ECO:0000256" key="2">
    <source>
        <dbReference type="SAM" id="MobiDB-lite"/>
    </source>
</evidence>
<dbReference type="InterPro" id="IPR001841">
    <property type="entry name" value="Znf_RING"/>
</dbReference>
<feature type="domain" description="RING-type" evidence="3">
    <location>
        <begin position="146"/>
        <end position="183"/>
    </location>
</feature>
<dbReference type="SUPFAM" id="SSF57850">
    <property type="entry name" value="RING/U-box"/>
    <property type="match status" value="1"/>
</dbReference>
<dbReference type="AlphaFoldDB" id="A0A6A5A1U1"/>
<evidence type="ECO:0000313" key="5">
    <source>
        <dbReference type="Proteomes" id="UP000469452"/>
    </source>
</evidence>
<gene>
    <name evidence="4" type="ORF">AaE_005684</name>
</gene>
<dbReference type="PROSITE" id="PS50089">
    <property type="entry name" value="ZF_RING_2"/>
    <property type="match status" value="1"/>
</dbReference>
<dbReference type="GO" id="GO:0008270">
    <property type="term" value="F:zinc ion binding"/>
    <property type="evidence" value="ECO:0007669"/>
    <property type="project" value="UniProtKB-KW"/>
</dbReference>
<name>A0A6A5A1U1_APHAT</name>
<dbReference type="PANTHER" id="PTHR15315">
    <property type="entry name" value="RING FINGER PROTEIN 41, 151"/>
    <property type="match status" value="1"/>
</dbReference>
<keyword evidence="1" id="KW-0863">Zinc-finger</keyword>
<dbReference type="SMART" id="SM00184">
    <property type="entry name" value="RING"/>
    <property type="match status" value="1"/>
</dbReference>
<evidence type="ECO:0000259" key="3">
    <source>
        <dbReference type="PROSITE" id="PS50089"/>
    </source>
</evidence>
<evidence type="ECO:0000313" key="4">
    <source>
        <dbReference type="EMBL" id="KAF0753504.1"/>
    </source>
</evidence>
<comment type="caution">
    <text evidence="4">The sequence shown here is derived from an EMBL/GenBank/DDBJ whole genome shotgun (WGS) entry which is preliminary data.</text>
</comment>
<dbReference type="InterPro" id="IPR013083">
    <property type="entry name" value="Znf_RING/FYVE/PHD"/>
</dbReference>
<dbReference type="PANTHER" id="PTHR15315:SF102">
    <property type="entry name" value="RING-TYPE DOMAIN-CONTAINING PROTEIN"/>
    <property type="match status" value="1"/>
</dbReference>
<accession>A0A6A5A1U1</accession>
<dbReference type="Pfam" id="PF13639">
    <property type="entry name" value="zf-RING_2"/>
    <property type="match status" value="1"/>
</dbReference>
<dbReference type="EMBL" id="VJMI01011185">
    <property type="protein sequence ID" value="KAF0753504.1"/>
    <property type="molecule type" value="Genomic_DNA"/>
</dbReference>
<dbReference type="VEuPathDB" id="FungiDB:H257_17159"/>
<protein>
    <recommendedName>
        <fullName evidence="3">RING-type domain-containing protein</fullName>
    </recommendedName>
</protein>